<dbReference type="InParanoid" id="E2AK87"/>
<dbReference type="Proteomes" id="UP000000311">
    <property type="component" value="Unassembled WGS sequence"/>
</dbReference>
<evidence type="ECO:0000313" key="2">
    <source>
        <dbReference type="EMBL" id="EFN66153.1"/>
    </source>
</evidence>
<dbReference type="EMBL" id="GL440205">
    <property type="protein sequence ID" value="EFN66153.1"/>
    <property type="molecule type" value="Genomic_DNA"/>
</dbReference>
<evidence type="ECO:0000256" key="1">
    <source>
        <dbReference type="SAM" id="MobiDB-lite"/>
    </source>
</evidence>
<protein>
    <submittedName>
        <fullName evidence="2">Uncharacterized protein</fullName>
    </submittedName>
</protein>
<feature type="region of interest" description="Disordered" evidence="1">
    <location>
        <begin position="226"/>
        <end position="257"/>
    </location>
</feature>
<sequence length="421" mass="46236">MNRTMKFSVNGPTTTPLLRPAPTTCDVDDRDNTPLTNSIMNIGCPRLDESAVTSRFLKSFGDENSNTKMLRKTSQKCSNYCLLILLSISMLSRLMRYVPENQTAVELTAIKIPNLLVDVNGYLICSRSTCGPKTTMGHVTKTKRTGKGSGETALEVEREGKEERTMQAAMFIVLSPESSFGGSCLREWLAQLRQVYVLCKGEVETACKYRQRKLETRTHLQRGNVVHGWPSARSPRVTAGMSSGGRSPTSSSCPTPADPCRPIAESGIQPSNEGCNRGRIVSLAPGAIQSSGWSLTRWCDTIRMERQPPDLHLVVSQSLCTSRSPSANAAHESESLITPAINTVTAPDDDTLACHTSKTPTALADPKIPMDSQFLKQLDYMREVASNQSISYEKLYLSIIPESDTPSMDIENVDMNYKANV</sequence>
<accession>E2AK87</accession>
<dbReference type="AlphaFoldDB" id="E2AK87"/>
<feature type="region of interest" description="Disordered" evidence="1">
    <location>
        <begin position="136"/>
        <end position="160"/>
    </location>
</feature>
<name>E2AK87_CAMFO</name>
<evidence type="ECO:0000313" key="3">
    <source>
        <dbReference type="Proteomes" id="UP000000311"/>
    </source>
</evidence>
<proteinExistence type="predicted"/>
<organism evidence="3">
    <name type="scientific">Camponotus floridanus</name>
    <name type="common">Florida carpenter ant</name>
    <dbReference type="NCBI Taxonomy" id="104421"/>
    <lineage>
        <taxon>Eukaryota</taxon>
        <taxon>Metazoa</taxon>
        <taxon>Ecdysozoa</taxon>
        <taxon>Arthropoda</taxon>
        <taxon>Hexapoda</taxon>
        <taxon>Insecta</taxon>
        <taxon>Pterygota</taxon>
        <taxon>Neoptera</taxon>
        <taxon>Endopterygota</taxon>
        <taxon>Hymenoptera</taxon>
        <taxon>Apocrita</taxon>
        <taxon>Aculeata</taxon>
        <taxon>Formicoidea</taxon>
        <taxon>Formicidae</taxon>
        <taxon>Formicinae</taxon>
        <taxon>Camponotus</taxon>
    </lineage>
</organism>
<keyword evidence="3" id="KW-1185">Reference proteome</keyword>
<reference evidence="2 3" key="1">
    <citation type="journal article" date="2010" name="Science">
        <title>Genomic comparison of the ants Camponotus floridanus and Harpegnathos saltator.</title>
        <authorList>
            <person name="Bonasio R."/>
            <person name="Zhang G."/>
            <person name="Ye C."/>
            <person name="Mutti N.S."/>
            <person name="Fang X."/>
            <person name="Qin N."/>
            <person name="Donahue G."/>
            <person name="Yang P."/>
            <person name="Li Q."/>
            <person name="Li C."/>
            <person name="Zhang P."/>
            <person name="Huang Z."/>
            <person name="Berger S.L."/>
            <person name="Reinberg D."/>
            <person name="Wang J."/>
            <person name="Liebig J."/>
        </authorList>
    </citation>
    <scope>NUCLEOTIDE SEQUENCE [LARGE SCALE GENOMIC DNA]</scope>
    <source>
        <strain evidence="3">C129</strain>
    </source>
</reference>
<feature type="compositionally biased region" description="Low complexity" evidence="1">
    <location>
        <begin position="244"/>
        <end position="255"/>
    </location>
</feature>
<gene>
    <name evidence="2" type="ORF">EAG_01014</name>
</gene>